<dbReference type="PANTHER" id="PTHR11802:SF190">
    <property type="entry name" value="PHEROMONE-PROCESSING CARBOXYPEPTIDASE KEX1"/>
    <property type="match status" value="1"/>
</dbReference>
<gene>
    <name evidence="13" type="ORF">AMAG_03444</name>
</gene>
<dbReference type="SUPFAM" id="SSF53474">
    <property type="entry name" value="alpha/beta-Hydrolases"/>
    <property type="match status" value="1"/>
</dbReference>
<dbReference type="InterPro" id="IPR033124">
    <property type="entry name" value="Ser_caboxypep_his_AS"/>
</dbReference>
<reference evidence="13 14" key="1">
    <citation type="submission" date="2009-11" db="EMBL/GenBank/DDBJ databases">
        <title>Annotation of Allomyces macrogynus ATCC 38327.</title>
        <authorList>
            <consortium name="The Broad Institute Genome Sequencing Platform"/>
            <person name="Russ C."/>
            <person name="Cuomo C."/>
            <person name="Burger G."/>
            <person name="Gray M.W."/>
            <person name="Holland P.W.H."/>
            <person name="King N."/>
            <person name="Lang F.B.F."/>
            <person name="Roger A.J."/>
            <person name="Ruiz-Trillo I."/>
            <person name="Young S.K."/>
            <person name="Zeng Q."/>
            <person name="Gargeya S."/>
            <person name="Fitzgerald M."/>
            <person name="Haas B."/>
            <person name="Abouelleil A."/>
            <person name="Alvarado L."/>
            <person name="Arachchi H.M."/>
            <person name="Berlin A."/>
            <person name="Chapman S.B."/>
            <person name="Gearin G."/>
            <person name="Goldberg J."/>
            <person name="Griggs A."/>
            <person name="Gujja S."/>
            <person name="Hansen M."/>
            <person name="Heiman D."/>
            <person name="Howarth C."/>
            <person name="Larimer J."/>
            <person name="Lui A."/>
            <person name="MacDonald P.J.P."/>
            <person name="McCowen C."/>
            <person name="Montmayeur A."/>
            <person name="Murphy C."/>
            <person name="Neiman D."/>
            <person name="Pearson M."/>
            <person name="Priest M."/>
            <person name="Roberts A."/>
            <person name="Saif S."/>
            <person name="Shea T."/>
            <person name="Sisk P."/>
            <person name="Stolte C."/>
            <person name="Sykes S."/>
            <person name="Wortman J."/>
            <person name="Nusbaum C."/>
            <person name="Birren B."/>
        </authorList>
    </citation>
    <scope>NUCLEOTIDE SEQUENCE [LARGE SCALE GENOMIC DNA]</scope>
    <source>
        <strain evidence="13 14">ATCC 38327</strain>
    </source>
</reference>
<dbReference type="STRING" id="578462.A0A0L0S9I0"/>
<reference evidence="14" key="2">
    <citation type="submission" date="2009-11" db="EMBL/GenBank/DDBJ databases">
        <title>The Genome Sequence of Allomyces macrogynus strain ATCC 38327.</title>
        <authorList>
            <consortium name="The Broad Institute Genome Sequencing Platform"/>
            <person name="Russ C."/>
            <person name="Cuomo C."/>
            <person name="Shea T."/>
            <person name="Young S.K."/>
            <person name="Zeng Q."/>
            <person name="Koehrsen M."/>
            <person name="Haas B."/>
            <person name="Borodovsky M."/>
            <person name="Guigo R."/>
            <person name="Alvarado L."/>
            <person name="Berlin A."/>
            <person name="Borenstein D."/>
            <person name="Chen Z."/>
            <person name="Engels R."/>
            <person name="Freedman E."/>
            <person name="Gellesch M."/>
            <person name="Goldberg J."/>
            <person name="Griggs A."/>
            <person name="Gujja S."/>
            <person name="Heiman D."/>
            <person name="Hepburn T."/>
            <person name="Howarth C."/>
            <person name="Jen D."/>
            <person name="Larson L."/>
            <person name="Lewis B."/>
            <person name="Mehta T."/>
            <person name="Park D."/>
            <person name="Pearson M."/>
            <person name="Roberts A."/>
            <person name="Saif S."/>
            <person name="Shenoy N."/>
            <person name="Sisk P."/>
            <person name="Stolte C."/>
            <person name="Sykes S."/>
            <person name="Walk T."/>
            <person name="White J."/>
            <person name="Yandava C."/>
            <person name="Burger G."/>
            <person name="Gray M.W."/>
            <person name="Holland P.W.H."/>
            <person name="King N."/>
            <person name="Lang F.B.F."/>
            <person name="Roger A.J."/>
            <person name="Ruiz-Trillo I."/>
            <person name="Lander E."/>
            <person name="Nusbaum C."/>
        </authorList>
    </citation>
    <scope>NUCLEOTIDE SEQUENCE [LARGE SCALE GENOMIC DNA]</scope>
    <source>
        <strain evidence="14">ATCC 38327</strain>
    </source>
</reference>
<keyword evidence="14" id="KW-1185">Reference proteome</keyword>
<dbReference type="GO" id="GO:0005794">
    <property type="term" value="C:Golgi apparatus"/>
    <property type="evidence" value="ECO:0007669"/>
    <property type="project" value="UniProtKB-SubCell"/>
</dbReference>
<dbReference type="OMA" id="EMADQFV"/>
<keyword evidence="11" id="KW-0325">Glycoprotein</keyword>
<accession>A0A0L0S9I0</accession>
<keyword evidence="6" id="KW-0053">Apoptosis</keyword>
<keyword evidence="4 12" id="KW-0121">Carboxypeptidase</keyword>
<dbReference type="InterPro" id="IPR001563">
    <property type="entry name" value="Peptidase_S10"/>
</dbReference>
<keyword evidence="12" id="KW-0378">Hydrolase</keyword>
<dbReference type="PRINTS" id="PR00724">
    <property type="entry name" value="CRBOXYPTASEC"/>
</dbReference>
<dbReference type="Proteomes" id="UP000054350">
    <property type="component" value="Unassembled WGS sequence"/>
</dbReference>
<evidence type="ECO:0000256" key="11">
    <source>
        <dbReference type="ARBA" id="ARBA00023180"/>
    </source>
</evidence>
<dbReference type="PROSITE" id="PS00560">
    <property type="entry name" value="CARBOXYPEPT_SER_HIS"/>
    <property type="match status" value="1"/>
</dbReference>
<dbReference type="eggNOG" id="KOG1282">
    <property type="taxonomic scope" value="Eukaryota"/>
</dbReference>
<dbReference type="InterPro" id="IPR029058">
    <property type="entry name" value="AB_hydrolase_fold"/>
</dbReference>
<keyword evidence="9" id="KW-0333">Golgi apparatus</keyword>
<dbReference type="Pfam" id="PF00450">
    <property type="entry name" value="Peptidase_S10"/>
    <property type="match status" value="1"/>
</dbReference>
<dbReference type="VEuPathDB" id="FungiDB:AMAG_03444"/>
<dbReference type="Gene3D" id="3.40.50.1820">
    <property type="entry name" value="alpha/beta hydrolase"/>
    <property type="match status" value="1"/>
</dbReference>
<comment type="catalytic activity">
    <reaction evidence="1">
        <text>Preferential release of a C-terminal arginine or lysine residue.</text>
        <dbReference type="EC" id="3.4.16.6"/>
    </reaction>
</comment>
<evidence type="ECO:0000256" key="2">
    <source>
        <dbReference type="ARBA" id="ARBA00004393"/>
    </source>
</evidence>
<evidence type="ECO:0000256" key="3">
    <source>
        <dbReference type="ARBA" id="ARBA00009431"/>
    </source>
</evidence>
<evidence type="ECO:0000256" key="10">
    <source>
        <dbReference type="ARBA" id="ARBA00023136"/>
    </source>
</evidence>
<dbReference type="GO" id="GO:0006915">
    <property type="term" value="P:apoptotic process"/>
    <property type="evidence" value="ECO:0007669"/>
    <property type="project" value="UniProtKB-KW"/>
</dbReference>
<dbReference type="OrthoDB" id="443318at2759"/>
<evidence type="ECO:0000256" key="12">
    <source>
        <dbReference type="RuleBase" id="RU361156"/>
    </source>
</evidence>
<protein>
    <recommendedName>
        <fullName evidence="12">Carboxypeptidase</fullName>
        <ecNumber evidence="12">3.4.16.-</ecNumber>
    </recommendedName>
</protein>
<keyword evidence="8" id="KW-1133">Transmembrane helix</keyword>
<evidence type="ECO:0000256" key="5">
    <source>
        <dbReference type="ARBA" id="ARBA00022692"/>
    </source>
</evidence>
<keyword evidence="5" id="KW-0812">Transmembrane</keyword>
<keyword evidence="7" id="KW-0732">Signal</keyword>
<evidence type="ECO:0000256" key="6">
    <source>
        <dbReference type="ARBA" id="ARBA00022703"/>
    </source>
</evidence>
<evidence type="ECO:0000256" key="1">
    <source>
        <dbReference type="ARBA" id="ARBA00001003"/>
    </source>
</evidence>
<dbReference type="EC" id="3.4.16.-" evidence="12"/>
<evidence type="ECO:0000256" key="9">
    <source>
        <dbReference type="ARBA" id="ARBA00023034"/>
    </source>
</evidence>
<name>A0A0L0S9I0_ALLM3</name>
<dbReference type="PROSITE" id="PS00131">
    <property type="entry name" value="CARBOXYPEPT_SER_SER"/>
    <property type="match status" value="1"/>
</dbReference>
<evidence type="ECO:0000313" key="14">
    <source>
        <dbReference type="Proteomes" id="UP000054350"/>
    </source>
</evidence>
<comment type="subcellular location">
    <subcellularLocation>
        <location evidence="2">Golgi apparatus</location>
        <location evidence="2">trans-Golgi network membrane</location>
        <topology evidence="2">Single-pass type I membrane protein</topology>
    </subcellularLocation>
</comment>
<keyword evidence="12" id="KW-0645">Protease</keyword>
<evidence type="ECO:0000256" key="8">
    <source>
        <dbReference type="ARBA" id="ARBA00022989"/>
    </source>
</evidence>
<organism evidence="13 14">
    <name type="scientific">Allomyces macrogynus (strain ATCC 38327)</name>
    <name type="common">Allomyces javanicus var. macrogynus</name>
    <dbReference type="NCBI Taxonomy" id="578462"/>
    <lineage>
        <taxon>Eukaryota</taxon>
        <taxon>Fungi</taxon>
        <taxon>Fungi incertae sedis</taxon>
        <taxon>Blastocladiomycota</taxon>
        <taxon>Blastocladiomycetes</taxon>
        <taxon>Blastocladiales</taxon>
        <taxon>Blastocladiaceae</taxon>
        <taxon>Allomyces</taxon>
    </lineage>
</organism>
<dbReference type="GO" id="GO:0004185">
    <property type="term" value="F:serine-type carboxypeptidase activity"/>
    <property type="evidence" value="ECO:0007669"/>
    <property type="project" value="UniProtKB-UniRule"/>
</dbReference>
<sequence>MIGAHIVANEKDGKPDKRIFFWLVEKERQALSVDKTIIWLNGGAHSRIGPGCSSLEGMLLENGPFLVESNGSLTKNPFGWHKHANVLYVDQPAGTGFSTGSKAQNQKEIADDFVLFLKGFFDVFPQLQPSHLYALALAMYLAGESYAGTYIPYIATAILERNQRTNAAVTATAATVPWRLDGLLIGNGWMDSVAQYRSYIDFAVQRGLLSGSFLSAAELKWDSCKRDLAALGNPVRADSCESISDQVMSQSRDGGKMCINAYDIRLRDHGPEDNCGSAWPPTLPGTYKFLRTPAVVDFIHAKGSGGSSAWVECAPDVYSALQYDASASAVTLLPALLKHVRVYLYSGDQDYICNHLGTEMMVDRLEWNGHVGWPAAGMDARKVAVQGRVFGQRQQADNLTYVRVFNASHMVPINEPAGMLALVHDLLRVEELADMFGKRSAVV</sequence>
<evidence type="ECO:0000256" key="7">
    <source>
        <dbReference type="ARBA" id="ARBA00022729"/>
    </source>
</evidence>
<dbReference type="AlphaFoldDB" id="A0A0L0S9I0"/>
<dbReference type="EMBL" id="GG745334">
    <property type="protein sequence ID" value="KNE59101.1"/>
    <property type="molecule type" value="Genomic_DNA"/>
</dbReference>
<evidence type="ECO:0000313" key="13">
    <source>
        <dbReference type="EMBL" id="KNE59101.1"/>
    </source>
</evidence>
<dbReference type="InterPro" id="IPR018202">
    <property type="entry name" value="Ser_caboxypep_ser_AS"/>
</dbReference>
<comment type="similarity">
    <text evidence="3 12">Belongs to the peptidase S10 family.</text>
</comment>
<dbReference type="PANTHER" id="PTHR11802">
    <property type="entry name" value="SERINE PROTEASE FAMILY S10 SERINE CARBOXYPEPTIDASE"/>
    <property type="match status" value="1"/>
</dbReference>
<keyword evidence="10" id="KW-0472">Membrane</keyword>
<proteinExistence type="inferred from homology"/>
<evidence type="ECO:0000256" key="4">
    <source>
        <dbReference type="ARBA" id="ARBA00022645"/>
    </source>
</evidence>
<dbReference type="GO" id="GO:0006508">
    <property type="term" value="P:proteolysis"/>
    <property type="evidence" value="ECO:0007669"/>
    <property type="project" value="UniProtKB-KW"/>
</dbReference>